<evidence type="ECO:0000313" key="1">
    <source>
        <dbReference type="EMBL" id="SFK10418.1"/>
    </source>
</evidence>
<evidence type="ECO:0000313" key="2">
    <source>
        <dbReference type="Proteomes" id="UP000199598"/>
    </source>
</evidence>
<organism evidence="1 2">
    <name type="scientific">Pseudovibrio ascidiaceicola</name>
    <dbReference type="NCBI Taxonomy" id="285279"/>
    <lineage>
        <taxon>Bacteria</taxon>
        <taxon>Pseudomonadati</taxon>
        <taxon>Pseudomonadota</taxon>
        <taxon>Alphaproteobacteria</taxon>
        <taxon>Hyphomicrobiales</taxon>
        <taxon>Stappiaceae</taxon>
        <taxon>Pseudovibrio</taxon>
    </lineage>
</organism>
<sequence length="56" mass="6269">MAFGTTEQQKKNAKPDLDKLYRPVGIQAVNAANCCNGKQKEAYQPKVQEEYPLPTD</sequence>
<keyword evidence="2" id="KW-1185">Reference proteome</keyword>
<dbReference type="Proteomes" id="UP000199598">
    <property type="component" value="Unassembled WGS sequence"/>
</dbReference>
<gene>
    <name evidence="1" type="ORF">SAMN04488518_102157</name>
</gene>
<proteinExistence type="predicted"/>
<accession>A0A1I3WSA1</accession>
<dbReference type="RefSeq" id="WP_167550269.1">
    <property type="nucleotide sequence ID" value="NZ_FOSK01000002.1"/>
</dbReference>
<protein>
    <submittedName>
        <fullName evidence="1">Uncharacterized protein</fullName>
    </submittedName>
</protein>
<name>A0A1I3WSA1_9HYPH</name>
<comment type="caution">
    <text evidence="1">The sequence shown here is derived from an EMBL/GenBank/DDBJ whole genome shotgun (WGS) entry which is preliminary data.</text>
</comment>
<reference evidence="1 2" key="1">
    <citation type="submission" date="2016-10" db="EMBL/GenBank/DDBJ databases">
        <authorList>
            <person name="Varghese N."/>
            <person name="Submissions S."/>
        </authorList>
    </citation>
    <scope>NUCLEOTIDE SEQUENCE [LARGE SCALE GENOMIC DNA]</scope>
    <source>
        <strain evidence="1 2">DSM 16392</strain>
    </source>
</reference>
<dbReference type="EMBL" id="FOSK01000002">
    <property type="protein sequence ID" value="SFK10418.1"/>
    <property type="molecule type" value="Genomic_DNA"/>
</dbReference>